<dbReference type="InterPro" id="IPR012334">
    <property type="entry name" value="Pectin_lyas_fold"/>
</dbReference>
<feature type="coiled-coil region" evidence="1">
    <location>
        <begin position="1100"/>
        <end position="1146"/>
    </location>
</feature>
<dbReference type="RefSeq" id="WP_051611762.1">
    <property type="nucleotide sequence ID" value="NZ_JAAC01000147.1"/>
</dbReference>
<reference evidence="3 4" key="1">
    <citation type="submission" date="2014-01" db="EMBL/GenBank/DDBJ databases">
        <title>Comparative genomics of Fusobacterium necrophorum wild isolates.</title>
        <authorList>
            <person name="Kittichotirat W."/>
            <person name="Bumgarner R.E."/>
            <person name="Lawrence P."/>
        </authorList>
    </citation>
    <scope>NUCLEOTIDE SEQUENCE [LARGE SCALE GENOMIC DNA]</scope>
    <source>
        <strain evidence="3 4">BL</strain>
    </source>
</reference>
<dbReference type="SMART" id="SM00912">
    <property type="entry name" value="Haemagg_act"/>
    <property type="match status" value="1"/>
</dbReference>
<evidence type="ECO:0000259" key="2">
    <source>
        <dbReference type="SMART" id="SM00912"/>
    </source>
</evidence>
<dbReference type="Pfam" id="PF13332">
    <property type="entry name" value="Fil_haemagg_2"/>
    <property type="match status" value="3"/>
</dbReference>
<name>A0AB73BUJ0_9FUSO</name>
<dbReference type="InterPro" id="IPR025157">
    <property type="entry name" value="Hemagglutinin_rpt"/>
</dbReference>
<organism evidence="3 4">
    <name type="scientific">Fusobacterium necrophorum BL</name>
    <dbReference type="NCBI Taxonomy" id="1441732"/>
    <lineage>
        <taxon>Bacteria</taxon>
        <taxon>Fusobacteriati</taxon>
        <taxon>Fusobacteriota</taxon>
        <taxon>Fusobacteriia</taxon>
        <taxon>Fusobacteriales</taxon>
        <taxon>Fusobacteriaceae</taxon>
        <taxon>Fusobacterium</taxon>
    </lineage>
</organism>
<dbReference type="Gene3D" id="2.160.20.10">
    <property type="entry name" value="Single-stranded right-handed beta-helix, Pectin lyase-like"/>
    <property type="match status" value="1"/>
</dbReference>
<dbReference type="InterPro" id="IPR008638">
    <property type="entry name" value="FhaB/CdiA-like_TPS"/>
</dbReference>
<sequence length="1420" mass="154202">MKKLKNFENVLKSHLKQRVRITTAFIVAFLIHGMLSFDVEARDLRVRNQITPSNSNNGLRITSSQNGTDVINIVDPNNGISHNKYVDFNVGDKNNVIFNNSQKNGTSVTGGEVSANPNLTNSASVILNEIQGNSASELNGGLEVFGKRADLVIANENGINVNGARFINTSALTLSTGKVSVDNKKISFNTATNNAKIAVKEKGIETDSDYLNILSRRAELDGAINSEHNKNLNINVIAGANTVTAVNDTFELNAENAKDGITNVEAISASKFGAMYGNNIFILSTNKGEGIKYEGSLKAKDEVEIISEGKVVSSDINGKDIKISSKEEINNIGKMKADKNVSLNAPIVKNMSRLEGSVRLKSNEHNKKYQNRERGIIYYDYYLNVKNMSEVENELKLVKSSIEAGNNIEINNNLENGSFENLSGDLKAGNDIKVKGNFKTKHLSEGIKLEDLLKRIKVDLRWEHRSLVDNAYFNGNSSLTDGSLLDALKIMTQKKNKEYYTALKQIDDPQLNKVLSGLLGADWRTRERIKDEKDWNKEAAISFINGTYSIEAGNDLKASGKVIELGGSNVMTKKEIFEVASTKTESLQSTISDVKNANIKAKNVYMEADNITNVNADIAAEDSAILYSKNNIDVKGAKVSADKILLEAGKDINLSSELGFKSSGEHAIIKETDVTANKAVGIKSKNLNIYGADVEAKDGLIKIDSDKLNVKDISTINANYKAELIEGKKYILRDHQYTKALQAKVESTPSKIIANKIFITAKDGAAIEGSLISGKNADSIIQIISEGNVNIKNSNNIDYSNFYSDSRGKNKKGVYKLLKIDKASKENLDIVGSNLKSEGNINIKSKNLTVVSSKIKAGKKVNLEAEEDIKLLASLNSKKEELNKMEWGSGAINSYKKSLEKKDVVSTMIEAGEKANVHAKRDLYKQSVFVKAGSVTMNGEANNYSDALASTEIKKETDVKAGFGVEGKIAFAGMGAAGEANTLDNTATGKTSGIKGLLEKENEFKKAEARAKVYAKMEVNKSIKESKNYVNNNITSESGDVTIGSNGVTDIGNTDINSQNDVNLRGKKVETTTKENVTKEVNHKLDLSVKGDIAFSNENVNKLNDLANDVLKSKEMLEKKDILGLAQKAEETIKDLKETIPNLTKKDILGIKSSQGVGVEYTNKTSTTTETTASSLKAKGKLNIKADEGDITLKNTYLKAQEFNTETPGKVNLLAGKKTIHKEENSLKVGVSVNENVGVNIADGANAKIGVGVQASYNGGTDLNKKSLNTTVEVGKVNHKAAAVNEDNKTDFYYKDKRGAGVDVDLKIGVSSNHIVAADGNVGGNVNYSFAAGKSTTDVVTNKTESTDVKAGVGLKASVGIDGKSPDFSISTDQIEYKKDGKVLVNIDAKDKMITKERIEQMRDKVKNWRTPTNSAEKLI</sequence>
<dbReference type="InterPro" id="IPR011050">
    <property type="entry name" value="Pectin_lyase_fold/virulence"/>
</dbReference>
<dbReference type="EMBL" id="JAAC01000147">
    <property type="protein sequence ID" value="KDE61970.1"/>
    <property type="molecule type" value="Genomic_DNA"/>
</dbReference>
<evidence type="ECO:0000256" key="1">
    <source>
        <dbReference type="SAM" id="Coils"/>
    </source>
</evidence>
<evidence type="ECO:0000313" key="3">
    <source>
        <dbReference type="EMBL" id="KDE61970.1"/>
    </source>
</evidence>
<proteinExistence type="predicted"/>
<keyword evidence="1" id="KW-0175">Coiled coil</keyword>
<protein>
    <submittedName>
        <fullName evidence="3">Filamentous hemagglutinin</fullName>
    </submittedName>
</protein>
<dbReference type="NCBIfam" id="TIGR01901">
    <property type="entry name" value="adhes_NPXG"/>
    <property type="match status" value="1"/>
</dbReference>
<gene>
    <name evidence="3" type="ORF">FUSO3_09515</name>
</gene>
<comment type="caution">
    <text evidence="3">The sequence shown here is derived from an EMBL/GenBank/DDBJ whole genome shotgun (WGS) entry which is preliminary data.</text>
</comment>
<dbReference type="Pfam" id="PF05860">
    <property type="entry name" value="TPS"/>
    <property type="match status" value="1"/>
</dbReference>
<feature type="domain" description="Filamentous haemagglutinin FhaB/tRNA nuclease CdiA-like TPS" evidence="2">
    <location>
        <begin position="65"/>
        <end position="184"/>
    </location>
</feature>
<accession>A0AB73BUJ0</accession>
<dbReference type="SUPFAM" id="SSF51126">
    <property type="entry name" value="Pectin lyase-like"/>
    <property type="match status" value="1"/>
</dbReference>
<evidence type="ECO:0000313" key="4">
    <source>
        <dbReference type="Proteomes" id="UP000027473"/>
    </source>
</evidence>
<dbReference type="GO" id="GO:0003824">
    <property type="term" value="F:catalytic activity"/>
    <property type="evidence" value="ECO:0007669"/>
    <property type="project" value="UniProtKB-ARBA"/>
</dbReference>
<dbReference type="Proteomes" id="UP000027473">
    <property type="component" value="Unassembled WGS sequence"/>
</dbReference>